<sequence length="119" mass="13894">MFAPSEFKTKEFKGLLAKTWSPLEELNKELKKLQNEVHNDELEMTIALIDEVSSFKKSKSEIVLQYLSVVMLEVAYSLANIKDEHHLLSNHAREALEEINYITKHFETMFRDVPKHCSK</sequence>
<evidence type="ECO:0000313" key="1">
    <source>
        <dbReference type="EMBL" id="KTD25728.1"/>
    </source>
</evidence>
<accession>A0A0W0VZW0</accession>
<dbReference type="STRING" id="45067.Llan_0118"/>
<evidence type="ECO:0000313" key="2">
    <source>
        <dbReference type="Proteomes" id="UP000054869"/>
    </source>
</evidence>
<dbReference type="AlphaFoldDB" id="A0A0W0VZW0"/>
<dbReference type="Proteomes" id="UP000054869">
    <property type="component" value="Unassembled WGS sequence"/>
</dbReference>
<organism evidence="1 2">
    <name type="scientific">Legionella lansingensis</name>
    <dbReference type="NCBI Taxonomy" id="45067"/>
    <lineage>
        <taxon>Bacteria</taxon>
        <taxon>Pseudomonadati</taxon>
        <taxon>Pseudomonadota</taxon>
        <taxon>Gammaproteobacteria</taxon>
        <taxon>Legionellales</taxon>
        <taxon>Legionellaceae</taxon>
        <taxon>Legionella</taxon>
    </lineage>
</organism>
<proteinExistence type="predicted"/>
<reference evidence="1 2" key="1">
    <citation type="submission" date="2015-11" db="EMBL/GenBank/DDBJ databases">
        <title>Genomic analysis of 38 Legionella species identifies large and diverse effector repertoires.</title>
        <authorList>
            <person name="Burstein D."/>
            <person name="Amaro F."/>
            <person name="Zusman T."/>
            <person name="Lifshitz Z."/>
            <person name="Cohen O."/>
            <person name="Gilbert J.A."/>
            <person name="Pupko T."/>
            <person name="Shuman H.A."/>
            <person name="Segal G."/>
        </authorList>
    </citation>
    <scope>NUCLEOTIDE SEQUENCE [LARGE SCALE GENOMIC DNA]</scope>
    <source>
        <strain evidence="1 2">ATCC 49751</strain>
    </source>
</reference>
<name>A0A0W0VZW0_9GAMM</name>
<comment type="caution">
    <text evidence="1">The sequence shown here is derived from an EMBL/GenBank/DDBJ whole genome shotgun (WGS) entry which is preliminary data.</text>
</comment>
<dbReference type="EMBL" id="LNYI01000003">
    <property type="protein sequence ID" value="KTD25728.1"/>
    <property type="molecule type" value="Genomic_DNA"/>
</dbReference>
<keyword evidence="2" id="KW-1185">Reference proteome</keyword>
<dbReference type="PATRIC" id="fig|45067.4.peg.121"/>
<dbReference type="RefSeq" id="WP_028374411.1">
    <property type="nucleotide sequence ID" value="NZ_CAAAJD010000011.1"/>
</dbReference>
<protein>
    <submittedName>
        <fullName evidence="1">Uncharacterized protein</fullName>
    </submittedName>
</protein>
<gene>
    <name evidence="1" type="ORF">Llan_0118</name>
</gene>